<evidence type="ECO:0000256" key="2">
    <source>
        <dbReference type="ARBA" id="ARBA00005801"/>
    </source>
</evidence>
<dbReference type="AlphaFoldDB" id="A0A940WS29"/>
<keyword evidence="3" id="KW-1003">Cell membrane</keyword>
<comment type="caution">
    <text evidence="13">The sequence shown here is derived from an EMBL/GenBank/DDBJ whole genome shotgun (WGS) entry which is preliminary data.</text>
</comment>
<dbReference type="Gene3D" id="1.20.120.1220">
    <property type="match status" value="1"/>
</dbReference>
<comment type="function">
    <text evidence="9">Plays an essential role in type IV pili and type II pseudopili formation by proteolytically removing the leader sequence from substrate proteins and subsequently monomethylating the alpha-amino group of the newly exposed N-terminal phenylalanine.</text>
</comment>
<evidence type="ECO:0000256" key="1">
    <source>
        <dbReference type="ARBA" id="ARBA00004429"/>
    </source>
</evidence>
<feature type="transmembrane region" description="Helical" evidence="10">
    <location>
        <begin position="179"/>
        <end position="212"/>
    </location>
</feature>
<dbReference type="Pfam" id="PF01478">
    <property type="entry name" value="Peptidase_A24"/>
    <property type="match status" value="1"/>
</dbReference>
<name>A0A940WS29_9BACI</name>
<feature type="transmembrane region" description="Helical" evidence="10">
    <location>
        <begin position="102"/>
        <end position="120"/>
    </location>
</feature>
<organism evidence="13 14">
    <name type="scientific">Halalkalibacter suaedae</name>
    <dbReference type="NCBI Taxonomy" id="2822140"/>
    <lineage>
        <taxon>Bacteria</taxon>
        <taxon>Bacillati</taxon>
        <taxon>Bacillota</taxon>
        <taxon>Bacilli</taxon>
        <taxon>Bacillales</taxon>
        <taxon>Bacillaceae</taxon>
        <taxon>Halalkalibacter</taxon>
    </lineage>
</organism>
<evidence type="ECO:0000256" key="7">
    <source>
        <dbReference type="ARBA" id="ARBA00023136"/>
    </source>
</evidence>
<dbReference type="PRINTS" id="PR00864">
    <property type="entry name" value="PREPILNPTASE"/>
</dbReference>
<dbReference type="InterPro" id="IPR010627">
    <property type="entry name" value="Prepilin_pept_A24_N"/>
</dbReference>
<keyword evidence="9" id="KW-0808">Transferase</keyword>
<gene>
    <name evidence="13" type="ORF">J7W16_00805</name>
</gene>
<dbReference type="InterPro" id="IPR014032">
    <property type="entry name" value="Peptidase_A24A_bac"/>
</dbReference>
<dbReference type="Pfam" id="PF06750">
    <property type="entry name" value="A24_N_bact"/>
    <property type="match status" value="1"/>
</dbReference>
<dbReference type="GO" id="GO:0008168">
    <property type="term" value="F:methyltransferase activity"/>
    <property type="evidence" value="ECO:0007669"/>
    <property type="project" value="UniProtKB-KW"/>
</dbReference>
<dbReference type="GO" id="GO:0004190">
    <property type="term" value="F:aspartic-type endopeptidase activity"/>
    <property type="evidence" value="ECO:0007669"/>
    <property type="project" value="UniProtKB-EC"/>
</dbReference>
<dbReference type="EC" id="3.4.23.43" evidence="9"/>
<dbReference type="RefSeq" id="WP_210595031.1">
    <property type="nucleotide sequence ID" value="NZ_JAGKSQ010000001.1"/>
</dbReference>
<accession>A0A940WS29</accession>
<keyword evidence="9" id="KW-0511">Multifunctional enzyme</keyword>
<keyword evidence="7 10" id="KW-0472">Membrane</keyword>
<comment type="subcellular location">
    <subcellularLocation>
        <location evidence="1">Cell inner membrane</location>
        <topology evidence="1">Multi-pass membrane protein</topology>
    </subcellularLocation>
    <subcellularLocation>
        <location evidence="9">Cell membrane</location>
        <topology evidence="9">Multi-pass membrane protein</topology>
    </subcellularLocation>
</comment>
<dbReference type="PANTHER" id="PTHR30487:SF0">
    <property type="entry name" value="PREPILIN LEADER PEPTIDASE_N-METHYLTRANSFERASE-RELATED"/>
    <property type="match status" value="1"/>
</dbReference>
<feature type="transmembrane region" description="Helical" evidence="10">
    <location>
        <begin position="74"/>
        <end position="96"/>
    </location>
</feature>
<proteinExistence type="inferred from homology"/>
<dbReference type="PANTHER" id="PTHR30487">
    <property type="entry name" value="TYPE 4 PREPILIN-LIKE PROTEINS LEADER PEPTIDE-PROCESSING ENZYME"/>
    <property type="match status" value="1"/>
</dbReference>
<feature type="domain" description="Prepilin peptidase A24 N-terminal" evidence="12">
    <location>
        <begin position="11"/>
        <end position="92"/>
    </location>
</feature>
<feature type="transmembrane region" description="Helical" evidence="10">
    <location>
        <begin position="224"/>
        <end position="247"/>
    </location>
</feature>
<evidence type="ECO:0000256" key="3">
    <source>
        <dbReference type="ARBA" id="ARBA00022475"/>
    </source>
</evidence>
<feature type="domain" description="Prepilin type IV endopeptidase peptidase" evidence="11">
    <location>
        <begin position="104"/>
        <end position="208"/>
    </location>
</feature>
<keyword evidence="9" id="KW-0645">Protease</keyword>
<evidence type="ECO:0000256" key="6">
    <source>
        <dbReference type="ARBA" id="ARBA00022989"/>
    </source>
</evidence>
<keyword evidence="9" id="KW-0489">Methyltransferase</keyword>
<reference evidence="13" key="1">
    <citation type="submission" date="2021-03" db="EMBL/GenBank/DDBJ databases">
        <title>Bacillus suaedae sp. nov., isolated from Suaeda aralocaspica.</title>
        <authorList>
            <person name="Lei R.F.R."/>
        </authorList>
    </citation>
    <scope>NUCLEOTIDE SEQUENCE</scope>
    <source>
        <strain evidence="13">YZJH907-2</strain>
    </source>
</reference>
<dbReference type="Proteomes" id="UP000678228">
    <property type="component" value="Unassembled WGS sequence"/>
</dbReference>
<keyword evidence="9" id="KW-0378">Hydrolase</keyword>
<dbReference type="InterPro" id="IPR000045">
    <property type="entry name" value="Prepilin_IV_endopep_pep"/>
</dbReference>
<evidence type="ECO:0000313" key="13">
    <source>
        <dbReference type="EMBL" id="MBP3949652.1"/>
    </source>
</evidence>
<dbReference type="EMBL" id="JAGKSQ010000001">
    <property type="protein sequence ID" value="MBP3949652.1"/>
    <property type="molecule type" value="Genomic_DNA"/>
</dbReference>
<dbReference type="EC" id="2.1.1.-" evidence="9"/>
<evidence type="ECO:0000259" key="11">
    <source>
        <dbReference type="Pfam" id="PF01478"/>
    </source>
</evidence>
<keyword evidence="4" id="KW-0997">Cell inner membrane</keyword>
<dbReference type="InterPro" id="IPR050882">
    <property type="entry name" value="Prepilin_peptidase/N-MTase"/>
</dbReference>
<evidence type="ECO:0000256" key="8">
    <source>
        <dbReference type="RuleBase" id="RU003793"/>
    </source>
</evidence>
<evidence type="ECO:0000313" key="14">
    <source>
        <dbReference type="Proteomes" id="UP000678228"/>
    </source>
</evidence>
<feature type="transmembrane region" description="Helical" evidence="10">
    <location>
        <begin position="6"/>
        <end position="25"/>
    </location>
</feature>
<evidence type="ECO:0000256" key="4">
    <source>
        <dbReference type="ARBA" id="ARBA00022519"/>
    </source>
</evidence>
<comment type="catalytic activity">
    <reaction evidence="9">
        <text>Typically cleaves a -Gly-|-Phe- bond to release an N-terminal, basic peptide of 5-8 residues from type IV prepilin, and then N-methylates the new N-terminal amino group, the methyl donor being S-adenosyl-L-methionine.</text>
        <dbReference type="EC" id="3.4.23.43"/>
    </reaction>
</comment>
<comment type="similarity">
    <text evidence="2 8">Belongs to the peptidase A24 family.</text>
</comment>
<protein>
    <recommendedName>
        <fullName evidence="9">Prepilin leader peptidase/N-methyltransferase</fullName>
        <ecNumber evidence="9">2.1.1.-</ecNumber>
        <ecNumber evidence="9">3.4.23.43</ecNumber>
    </recommendedName>
</protein>
<feature type="transmembrane region" description="Helical" evidence="10">
    <location>
        <begin position="151"/>
        <end position="167"/>
    </location>
</feature>
<sequence>MDMIYIVIVFIFGLIFGSFFNVVGLRIPKGESIVAPPSHCTSCGHQLKAFELIPVFSYLFLRGRCRKCKTSVSLIYPAIELATASLFTISFLAVGWSKELPLLLLFCSLLMIILVSDLAYMIISDKVLLFFGGCFLIYRLVFPAVPWWESYVGALVGFGVLFLIAVVSKGGMGGGDIKLFAVLGFVLGWQLTLLTLFFASFVGAVFGIIAIALKKAKRGQPIPFGPFIVVGALVSLFVGEDLITWYWHQL</sequence>
<keyword evidence="6 10" id="KW-1133">Transmembrane helix</keyword>
<evidence type="ECO:0000259" key="12">
    <source>
        <dbReference type="Pfam" id="PF06750"/>
    </source>
</evidence>
<evidence type="ECO:0000256" key="5">
    <source>
        <dbReference type="ARBA" id="ARBA00022692"/>
    </source>
</evidence>
<keyword evidence="5 9" id="KW-0812">Transmembrane</keyword>
<evidence type="ECO:0000256" key="10">
    <source>
        <dbReference type="SAM" id="Phobius"/>
    </source>
</evidence>
<dbReference type="GO" id="GO:0032259">
    <property type="term" value="P:methylation"/>
    <property type="evidence" value="ECO:0007669"/>
    <property type="project" value="UniProtKB-KW"/>
</dbReference>
<keyword evidence="14" id="KW-1185">Reference proteome</keyword>
<evidence type="ECO:0000256" key="9">
    <source>
        <dbReference type="RuleBase" id="RU003794"/>
    </source>
</evidence>
<dbReference type="GO" id="GO:0005886">
    <property type="term" value="C:plasma membrane"/>
    <property type="evidence" value="ECO:0007669"/>
    <property type="project" value="UniProtKB-SubCell"/>
</dbReference>
<dbReference type="GO" id="GO:0006465">
    <property type="term" value="P:signal peptide processing"/>
    <property type="evidence" value="ECO:0007669"/>
    <property type="project" value="TreeGrafter"/>
</dbReference>